<evidence type="ECO:0000313" key="8">
    <source>
        <dbReference type="Proteomes" id="UP000050396"/>
    </source>
</evidence>
<evidence type="ECO:0000256" key="3">
    <source>
        <dbReference type="ARBA" id="ARBA00022722"/>
    </source>
</evidence>
<gene>
    <name evidence="7" type="ORF">ALO55_01990</name>
</gene>
<keyword evidence="4 6" id="KW-0378">Hydrolase</keyword>
<evidence type="ECO:0000256" key="2">
    <source>
        <dbReference type="ARBA" id="ARBA00011738"/>
    </source>
</evidence>
<evidence type="ECO:0000256" key="4">
    <source>
        <dbReference type="ARBA" id="ARBA00022801"/>
    </source>
</evidence>
<accession>A0ABD4BJ30</accession>
<evidence type="ECO:0000256" key="6">
    <source>
        <dbReference type="PIRNR" id="PIRNR002882"/>
    </source>
</evidence>
<dbReference type="GO" id="GO:0004518">
    <property type="term" value="F:nuclease activity"/>
    <property type="evidence" value="ECO:0007669"/>
    <property type="project" value="UniProtKB-UniRule"/>
</dbReference>
<keyword evidence="3 6" id="KW-0540">Nuclease</keyword>
<proteinExistence type="inferred from homology"/>
<protein>
    <recommendedName>
        <fullName evidence="6">Endoribonuclease VapD</fullName>
        <ecNumber evidence="6">3.1.-.-</ecNumber>
    </recommendedName>
</protein>
<name>A0ABD4BJ30_PSESH</name>
<comment type="subunit">
    <text evidence="2 6">Homodimer.</text>
</comment>
<organism evidence="7 8">
    <name type="scientific">Pseudomonas savastanoi pv. phaseolicola</name>
    <name type="common">Pseudomonas syringae pv. phaseolicola</name>
    <dbReference type="NCBI Taxonomy" id="319"/>
    <lineage>
        <taxon>Bacteria</taxon>
        <taxon>Pseudomonadati</taxon>
        <taxon>Pseudomonadota</taxon>
        <taxon>Gammaproteobacteria</taxon>
        <taxon>Pseudomonadales</taxon>
        <taxon>Pseudomonadaceae</taxon>
        <taxon>Pseudomonas</taxon>
    </lineage>
</organism>
<keyword evidence="5" id="KW-0843">Virulence</keyword>
<comment type="similarity">
    <text evidence="1 6">Belongs to the VapD ribonuclease family.</text>
</comment>
<dbReference type="RefSeq" id="WP_057424788.1">
    <property type="nucleotide sequence ID" value="NZ_JAANQA010000003.1"/>
</dbReference>
<evidence type="ECO:0000313" key="7">
    <source>
        <dbReference type="EMBL" id="KPY19036.1"/>
    </source>
</evidence>
<dbReference type="InterPro" id="IPR019199">
    <property type="entry name" value="Virulence_VapD/CRISPR_Cas2"/>
</dbReference>
<dbReference type="PIRSF" id="PIRSF002882">
    <property type="entry name" value="VapD"/>
    <property type="match status" value="1"/>
</dbReference>
<dbReference type="InterPro" id="IPR016368">
    <property type="entry name" value="VapD"/>
</dbReference>
<dbReference type="Proteomes" id="UP000050396">
    <property type="component" value="Unassembled WGS sequence"/>
</dbReference>
<reference evidence="7 8" key="1">
    <citation type="submission" date="2015-09" db="EMBL/GenBank/DDBJ databases">
        <title>Genome announcement of multiple Pseudomonas syringae strains.</title>
        <authorList>
            <person name="Thakur S."/>
            <person name="Wang P.W."/>
            <person name="Gong Y."/>
            <person name="Weir B.S."/>
            <person name="Guttman D.S."/>
        </authorList>
    </citation>
    <scope>NUCLEOTIDE SEQUENCE [LARGE SCALE GENOMIC DNA]</scope>
    <source>
        <strain evidence="7 8">ICMP2740</strain>
    </source>
</reference>
<dbReference type="AlphaFoldDB" id="A0ABD4BJ30"/>
<dbReference type="Gene3D" id="3.30.70.240">
    <property type="match status" value="1"/>
</dbReference>
<dbReference type="Pfam" id="PF09827">
    <property type="entry name" value="CRISPR_Cas2"/>
    <property type="match status" value="1"/>
</dbReference>
<comment type="caution">
    <text evidence="7">The sequence shown here is derived from an EMBL/GenBank/DDBJ whole genome shotgun (WGS) entry which is preliminary data.</text>
</comment>
<evidence type="ECO:0000256" key="1">
    <source>
        <dbReference type="ARBA" id="ARBA00009653"/>
    </source>
</evidence>
<comment type="function">
    <text evidence="6">Cleaves ssRNA, mostly between U:A.</text>
</comment>
<sequence length="93" mass="10533">MYAIAFDLDTETLKQAYPTPSYTNAYGDIRKVLEPLGFAWQQGSVYFGGPEMNAVKCVMAAQALSRHLAWFKASVRDIRMLRIEEMNDLEPAL</sequence>
<dbReference type="EC" id="3.1.-.-" evidence="6"/>
<dbReference type="EMBL" id="LJQZ01000095">
    <property type="protein sequence ID" value="KPY19036.1"/>
    <property type="molecule type" value="Genomic_DNA"/>
</dbReference>
<dbReference type="GO" id="GO:0016787">
    <property type="term" value="F:hydrolase activity"/>
    <property type="evidence" value="ECO:0007669"/>
    <property type="project" value="UniProtKB-KW"/>
</dbReference>
<evidence type="ECO:0000256" key="5">
    <source>
        <dbReference type="ARBA" id="ARBA00023026"/>
    </source>
</evidence>